<keyword evidence="2 5" id="KW-0812">Transmembrane</keyword>
<keyword evidence="4 5" id="KW-0472">Membrane</keyword>
<evidence type="ECO:0000256" key="5">
    <source>
        <dbReference type="SAM" id="Phobius"/>
    </source>
</evidence>
<dbReference type="RefSeq" id="WP_354661975.1">
    <property type="nucleotide sequence ID" value="NZ_JBEXAC010000002.1"/>
</dbReference>
<comment type="subcellular location">
    <subcellularLocation>
        <location evidence="1">Membrane</location>
        <topology evidence="1">Multi-pass membrane protein</topology>
    </subcellularLocation>
</comment>
<proteinExistence type="predicted"/>
<feature type="transmembrane region" description="Helical" evidence="5">
    <location>
        <begin position="43"/>
        <end position="64"/>
    </location>
</feature>
<evidence type="ECO:0000256" key="2">
    <source>
        <dbReference type="ARBA" id="ARBA00022692"/>
    </source>
</evidence>
<feature type="domain" description="Methylamine utilisation protein MauE" evidence="6">
    <location>
        <begin position="4"/>
        <end position="130"/>
    </location>
</feature>
<name>A0ABV2TAQ8_9BACT</name>
<keyword evidence="8" id="KW-1185">Reference proteome</keyword>
<dbReference type="Proteomes" id="UP001549749">
    <property type="component" value="Unassembled WGS sequence"/>
</dbReference>
<sequence length="158" mass="17882">MKRRAIIEIICSLLAILFVYTGLTKLFNYSEFRFQLGRSPFVQPIAGLISDTLPAFELIVVLLLTIRYTRLVGLYASFFLMVLFTGYIWAMLHYSYYVPCSCGGILEELTWNDHLLLNSAYTVLSFIGIVLQAKENSVRSEVGVNVNTTTYGTNSLLQ</sequence>
<evidence type="ECO:0000256" key="1">
    <source>
        <dbReference type="ARBA" id="ARBA00004141"/>
    </source>
</evidence>
<reference evidence="7 8" key="1">
    <citation type="submission" date="2024-06" db="EMBL/GenBank/DDBJ databases">
        <title>Chitinophaga defluvii sp. nov., isolated from municipal sewage.</title>
        <authorList>
            <person name="Zhang L."/>
        </authorList>
    </citation>
    <scope>NUCLEOTIDE SEQUENCE [LARGE SCALE GENOMIC DNA]</scope>
    <source>
        <strain evidence="7 8">H8</strain>
    </source>
</reference>
<protein>
    <submittedName>
        <fullName evidence="7">MauE/DoxX family redox-associated membrane protein</fullName>
    </submittedName>
</protein>
<dbReference type="InterPro" id="IPR009908">
    <property type="entry name" value="Methylamine_util_MauE"/>
</dbReference>
<comment type="caution">
    <text evidence="7">The sequence shown here is derived from an EMBL/GenBank/DDBJ whole genome shotgun (WGS) entry which is preliminary data.</text>
</comment>
<feature type="transmembrane region" description="Helical" evidence="5">
    <location>
        <begin position="5"/>
        <end position="23"/>
    </location>
</feature>
<organism evidence="7 8">
    <name type="scientific">Chitinophaga defluvii</name>
    <dbReference type="NCBI Taxonomy" id="3163343"/>
    <lineage>
        <taxon>Bacteria</taxon>
        <taxon>Pseudomonadati</taxon>
        <taxon>Bacteroidota</taxon>
        <taxon>Chitinophagia</taxon>
        <taxon>Chitinophagales</taxon>
        <taxon>Chitinophagaceae</taxon>
        <taxon>Chitinophaga</taxon>
    </lineage>
</organism>
<keyword evidence="3 5" id="KW-1133">Transmembrane helix</keyword>
<feature type="transmembrane region" description="Helical" evidence="5">
    <location>
        <begin position="71"/>
        <end position="94"/>
    </location>
</feature>
<dbReference type="Pfam" id="PF07291">
    <property type="entry name" value="MauE"/>
    <property type="match status" value="1"/>
</dbReference>
<gene>
    <name evidence="7" type="ORF">ABR189_18625</name>
</gene>
<evidence type="ECO:0000259" key="6">
    <source>
        <dbReference type="Pfam" id="PF07291"/>
    </source>
</evidence>
<dbReference type="EMBL" id="JBEXAC010000002">
    <property type="protein sequence ID" value="MET6999410.1"/>
    <property type="molecule type" value="Genomic_DNA"/>
</dbReference>
<accession>A0ABV2TAQ8</accession>
<evidence type="ECO:0000256" key="4">
    <source>
        <dbReference type="ARBA" id="ARBA00023136"/>
    </source>
</evidence>
<evidence type="ECO:0000256" key="3">
    <source>
        <dbReference type="ARBA" id="ARBA00022989"/>
    </source>
</evidence>
<evidence type="ECO:0000313" key="8">
    <source>
        <dbReference type="Proteomes" id="UP001549749"/>
    </source>
</evidence>
<evidence type="ECO:0000313" key="7">
    <source>
        <dbReference type="EMBL" id="MET6999410.1"/>
    </source>
</evidence>